<name>A0A240UK90_9BURK</name>
<evidence type="ECO:0000313" key="2">
    <source>
        <dbReference type="Proteomes" id="UP000194440"/>
    </source>
</evidence>
<sequence>MIKEIAMTDELKPAPMRKIDHDLMRKEFAEIEARNAVLMQDGQRLMARIRPSSKYYGQGEDDALFPVCIGFAGDYCVIGGPGGQYRLRDVDLFAVFDDRKPPTQITFELSAG</sequence>
<keyword evidence="1" id="KW-0614">Plasmid</keyword>
<dbReference type="Proteomes" id="UP000194440">
    <property type="component" value="Plasmid pACP4.3"/>
</dbReference>
<dbReference type="EMBL" id="CP021369">
    <property type="protein sequence ID" value="ART61462.1"/>
    <property type="molecule type" value="Genomic_DNA"/>
</dbReference>
<evidence type="ECO:0000313" key="1">
    <source>
        <dbReference type="EMBL" id="ART61462.1"/>
    </source>
</evidence>
<dbReference type="KEGG" id="acip:CBP36_21070"/>
<geneLocation type="plasmid" evidence="1 2">
    <name>pACP4.3</name>
</geneLocation>
<proteinExistence type="predicted"/>
<protein>
    <submittedName>
        <fullName evidence="1">Uncharacterized protein</fullName>
    </submittedName>
</protein>
<organism evidence="1 2">
    <name type="scientific">Acidovorax carolinensis</name>
    <dbReference type="NCBI Taxonomy" id="553814"/>
    <lineage>
        <taxon>Bacteria</taxon>
        <taxon>Pseudomonadati</taxon>
        <taxon>Pseudomonadota</taxon>
        <taxon>Betaproteobacteria</taxon>
        <taxon>Burkholderiales</taxon>
        <taxon>Comamonadaceae</taxon>
        <taxon>Acidovorax</taxon>
    </lineage>
</organism>
<accession>A0A240UK90</accession>
<dbReference type="AlphaFoldDB" id="A0A240UK90"/>
<keyword evidence="2" id="KW-1185">Reference proteome</keyword>
<gene>
    <name evidence="1" type="ORF">CBP36_21070</name>
</gene>
<reference evidence="1" key="1">
    <citation type="submission" date="2017-05" db="EMBL/GenBank/DDBJ databases">
        <title>Polyphasic characterization of four soil-derived phenanthrene-degrading Acidovorax strains and proposal of Acidovorax phenanthrenivorans sp. nov.</title>
        <authorList>
            <person name="Singleton D."/>
            <person name="Lee J."/>
            <person name="Dickey A.N."/>
            <person name="Stroud A."/>
            <person name="Scholl E.H."/>
            <person name="Wright F.A."/>
            <person name="Aitken M.D."/>
        </authorList>
    </citation>
    <scope>NUCLEOTIDE SEQUENCE</scope>
    <source>
        <strain evidence="1">P4</strain>
        <plasmid evidence="1">pACP4.3</plasmid>
    </source>
</reference>